<keyword evidence="2" id="KW-1185">Reference proteome</keyword>
<gene>
    <name evidence="1" type="ORF">MMF98_15225</name>
</gene>
<name>A0A9X2ANN0_9BURK</name>
<protein>
    <submittedName>
        <fullName evidence="1">Uncharacterized protein</fullName>
    </submittedName>
</protein>
<dbReference type="Proteomes" id="UP001139447">
    <property type="component" value="Unassembled WGS sequence"/>
</dbReference>
<sequence length="584" mass="66001">MNASNPMRLALSHYLRTLRERDEFDRLLPELLTQMGYVPLVKPKAGVRQFGVDFPAAGRSPADGVDELLLFVIKQGDIGRRTWTGDPNAVRESMDEIIDVWLASHVPPEYKDHRKVIVVATTGDLGQEVQPNWAGFAARHPQLRFEFWGADKVSDLVEAHLLNEHLFDGQDRADLRKALVMGADSDYRFEHLCRLMLRQLGVTPDGRLGEEGVQQTVPALLKALRRVHLAALVCSHWADGESERRQALWVMERTLLWCFHRVVLQSLQERQDVRDVIRDIWRSYLQAASRYYDAVAAHIRVKDGLSGYTREGAEYSVLLLEQVGLLASIGLSAALVEPGQDDAWRARSSEFATALAAMLRNHEAVASPRLDAQVIDICLALVLFIQTGQHDLARWWTAEITGRLNFVFRLDRMFPVGSDSLDDLIELEVHGSDEFKGLMRRHSWLLATMGSWCVMQGQDDVYQNLAESYAKEYPDLGSQLWHPTADWTAKWYFGPAHQDSGSTEAPYTLPASAQALRDRIAQFNATGRLRWEENSPALAMGLWPLDFIACRHFRTPVPASMWYYLDSKPPHGKEEATGPASPLL</sequence>
<accession>A0A9X2ANN0</accession>
<evidence type="ECO:0000313" key="2">
    <source>
        <dbReference type="Proteomes" id="UP001139447"/>
    </source>
</evidence>
<dbReference type="AlphaFoldDB" id="A0A9X2ANN0"/>
<evidence type="ECO:0000313" key="1">
    <source>
        <dbReference type="EMBL" id="MCJ0764569.1"/>
    </source>
</evidence>
<reference evidence="1" key="1">
    <citation type="submission" date="2022-03" db="EMBL/GenBank/DDBJ databases">
        <authorList>
            <person name="Woo C.Y."/>
        </authorList>
    </citation>
    <scope>NUCLEOTIDE SEQUENCE</scope>
    <source>
        <strain evidence="1">CYS-02</strain>
    </source>
</reference>
<dbReference type="RefSeq" id="WP_243307231.1">
    <property type="nucleotide sequence ID" value="NZ_JALGBI010000001.1"/>
</dbReference>
<organism evidence="1 2">
    <name type="scientific">Variovorax terrae</name>
    <dbReference type="NCBI Taxonomy" id="2923278"/>
    <lineage>
        <taxon>Bacteria</taxon>
        <taxon>Pseudomonadati</taxon>
        <taxon>Pseudomonadota</taxon>
        <taxon>Betaproteobacteria</taxon>
        <taxon>Burkholderiales</taxon>
        <taxon>Comamonadaceae</taxon>
        <taxon>Variovorax</taxon>
    </lineage>
</organism>
<proteinExistence type="predicted"/>
<dbReference type="EMBL" id="JALGBI010000001">
    <property type="protein sequence ID" value="MCJ0764569.1"/>
    <property type="molecule type" value="Genomic_DNA"/>
</dbReference>
<comment type="caution">
    <text evidence="1">The sequence shown here is derived from an EMBL/GenBank/DDBJ whole genome shotgun (WGS) entry which is preliminary data.</text>
</comment>